<reference evidence="1" key="1">
    <citation type="submission" date="2020-07" db="EMBL/GenBank/DDBJ databases">
        <title>Huge and variable diversity of episymbiotic CPR bacteria and DPANN archaea in groundwater ecosystems.</title>
        <authorList>
            <person name="He C.Y."/>
            <person name="Keren R."/>
            <person name="Whittaker M."/>
            <person name="Farag I.F."/>
            <person name="Doudna J."/>
            <person name="Cate J.H.D."/>
            <person name="Banfield J.F."/>
        </authorList>
    </citation>
    <scope>NUCLEOTIDE SEQUENCE</scope>
    <source>
        <strain evidence="1">NC_groundwater_1860_Pr3_B-0.1um_51_7</strain>
    </source>
</reference>
<dbReference type="EC" id="3.4.11.18" evidence="1"/>
<dbReference type="AlphaFoldDB" id="A0A9D6UK46"/>
<gene>
    <name evidence="1" type="ORF">HZB08_02390</name>
</gene>
<keyword evidence="1" id="KW-0645">Protease</keyword>
<sequence length="39" mass="4493">MGYIKIKTEEEIERMRRAGRIAAEVLAEIRQEIKAGMTT</sequence>
<dbReference type="InterPro" id="IPR036005">
    <property type="entry name" value="Creatinase/aminopeptidase-like"/>
</dbReference>
<proteinExistence type="predicted"/>
<feature type="non-terminal residue" evidence="1">
    <location>
        <position position="39"/>
    </location>
</feature>
<dbReference type="Gene3D" id="3.90.230.10">
    <property type="entry name" value="Creatinase/methionine aminopeptidase superfamily"/>
    <property type="match status" value="1"/>
</dbReference>
<protein>
    <submittedName>
        <fullName evidence="1">Type I methionyl aminopeptidase</fullName>
        <ecNumber evidence="1">3.4.11.18</ecNumber>
    </submittedName>
</protein>
<evidence type="ECO:0000313" key="1">
    <source>
        <dbReference type="EMBL" id="MBI5078850.1"/>
    </source>
</evidence>
<name>A0A9D6UK46_UNCSA</name>
<dbReference type="Proteomes" id="UP000808761">
    <property type="component" value="Unassembled WGS sequence"/>
</dbReference>
<evidence type="ECO:0000313" key="2">
    <source>
        <dbReference type="Proteomes" id="UP000808761"/>
    </source>
</evidence>
<accession>A0A9D6UK46</accession>
<dbReference type="EMBL" id="JACRKR010000117">
    <property type="protein sequence ID" value="MBI5078850.1"/>
    <property type="molecule type" value="Genomic_DNA"/>
</dbReference>
<keyword evidence="1" id="KW-0031">Aminopeptidase</keyword>
<comment type="caution">
    <text evidence="1">The sequence shown here is derived from an EMBL/GenBank/DDBJ whole genome shotgun (WGS) entry which is preliminary data.</text>
</comment>
<organism evidence="1 2">
    <name type="scientific">Candidatus Saganbacteria bacterium</name>
    <dbReference type="NCBI Taxonomy" id="2575572"/>
    <lineage>
        <taxon>Bacteria</taxon>
        <taxon>Bacillati</taxon>
        <taxon>Saganbacteria</taxon>
    </lineage>
</organism>
<keyword evidence="1" id="KW-0378">Hydrolase</keyword>
<dbReference type="SUPFAM" id="SSF55920">
    <property type="entry name" value="Creatinase/aminopeptidase"/>
    <property type="match status" value="1"/>
</dbReference>
<dbReference type="GO" id="GO:0004239">
    <property type="term" value="F:initiator methionyl aminopeptidase activity"/>
    <property type="evidence" value="ECO:0007669"/>
    <property type="project" value="UniProtKB-EC"/>
</dbReference>